<proteinExistence type="predicted"/>
<reference evidence="1" key="2">
    <citation type="submission" date="2020-09" db="EMBL/GenBank/DDBJ databases">
        <authorList>
            <person name="Sun Q."/>
            <person name="Ohkuma M."/>
        </authorList>
    </citation>
    <scope>NUCLEOTIDE SEQUENCE</scope>
    <source>
        <strain evidence="1">JCM 30804</strain>
    </source>
</reference>
<name>A0A917JPX4_9GAMM</name>
<reference evidence="1" key="1">
    <citation type="journal article" date="2014" name="Int. J. Syst. Evol. Microbiol.">
        <title>Complete genome sequence of Corynebacterium casei LMG S-19264T (=DSM 44701T), isolated from a smear-ripened cheese.</title>
        <authorList>
            <consortium name="US DOE Joint Genome Institute (JGI-PGF)"/>
            <person name="Walter F."/>
            <person name="Albersmeier A."/>
            <person name="Kalinowski J."/>
            <person name="Ruckert C."/>
        </authorList>
    </citation>
    <scope>NUCLEOTIDE SEQUENCE</scope>
    <source>
        <strain evidence="1">JCM 30804</strain>
    </source>
</reference>
<keyword evidence="2" id="KW-1185">Reference proteome</keyword>
<dbReference type="EMBL" id="BMPZ01000003">
    <property type="protein sequence ID" value="GGI77880.1"/>
    <property type="molecule type" value="Genomic_DNA"/>
</dbReference>
<evidence type="ECO:0000313" key="1">
    <source>
        <dbReference type="EMBL" id="GGI77880.1"/>
    </source>
</evidence>
<dbReference type="Proteomes" id="UP000613743">
    <property type="component" value="Unassembled WGS sequence"/>
</dbReference>
<organism evidence="1 2">
    <name type="scientific">Shewanella gelidii</name>
    <dbReference type="NCBI Taxonomy" id="1642821"/>
    <lineage>
        <taxon>Bacteria</taxon>
        <taxon>Pseudomonadati</taxon>
        <taxon>Pseudomonadota</taxon>
        <taxon>Gammaproteobacteria</taxon>
        <taxon>Alteromonadales</taxon>
        <taxon>Shewanellaceae</taxon>
        <taxon>Shewanella</taxon>
    </lineage>
</organism>
<dbReference type="RefSeq" id="WP_188919310.1">
    <property type="nucleotide sequence ID" value="NZ_BMPZ01000003.1"/>
</dbReference>
<accession>A0A917JPX4</accession>
<protein>
    <submittedName>
        <fullName evidence="1">Uncharacterized protein</fullName>
    </submittedName>
</protein>
<dbReference type="AlphaFoldDB" id="A0A917JPX4"/>
<comment type="caution">
    <text evidence="1">The sequence shown here is derived from an EMBL/GenBank/DDBJ whole genome shotgun (WGS) entry which is preliminary data.</text>
</comment>
<gene>
    <name evidence="1" type="ORF">GCM10009332_14080</name>
</gene>
<sequence length="117" mass="13208">MSDKAIKVLLAIGVSLAGLYAGYFYILPSVTVINQSSAQTLQTFVYLPHSRMDFGAIQSRAQNQIYYDLTQVDGVYRYHFTFANGQEREGQCGYLTSSEINKRQVIEITSDLHIQCK</sequence>
<evidence type="ECO:0000313" key="2">
    <source>
        <dbReference type="Proteomes" id="UP000613743"/>
    </source>
</evidence>